<proteinExistence type="predicted"/>
<dbReference type="Gene3D" id="3.50.50.60">
    <property type="entry name" value="FAD/NAD(P)-binding domain"/>
    <property type="match status" value="1"/>
</dbReference>
<evidence type="ECO:0000256" key="1">
    <source>
        <dbReference type="ARBA" id="ARBA00023002"/>
    </source>
</evidence>
<dbReference type="InterPro" id="IPR002938">
    <property type="entry name" value="FAD-bd"/>
</dbReference>
<dbReference type="PANTHER" id="PTHR13789:SF309">
    <property type="entry name" value="PUTATIVE (AFU_ORTHOLOGUE AFUA_6G14510)-RELATED"/>
    <property type="match status" value="1"/>
</dbReference>
<sequence>MRVVVIGAGVGGLALARGLVAAGHRVTVYEQADGLRTDGGSVTLWSGSTAILRGLGADPLPLGRRIDALEARAAEGGTLFTVDLTRAAAAFGAPAVHVLRQSLVEALAAGLPEGTVRYGRRCVRAAGGGLVEFQDGSAADGDVVVGADGRRSVVRKHALGGDPARPTAWITWQGVAELPAGLAAGTRGVLISGREGLCGLMPAGAGRLLWWFDERAEEGERGRRAGWRTHLTERFGGWAAPVPEVLKAAADGPEPDYFPHYRQRVPRVWGRGPVTLMGDAAHSMPPTMAQGANQAIEDAWALTRVLAAVPEGVDVAGRLRAYERARARRARSAARVSGTEGIDRYAPPRLLRAVPDAVIARAYAAWTRHVSTYLSARHRKMRL</sequence>
<dbReference type="PRINTS" id="PR00420">
    <property type="entry name" value="RNGMNOXGNASE"/>
</dbReference>
<name>A0A840PR37_9ACTN</name>
<dbReference type="SUPFAM" id="SSF51905">
    <property type="entry name" value="FAD/NAD(P)-binding domain"/>
    <property type="match status" value="1"/>
</dbReference>
<evidence type="ECO:0000313" key="5">
    <source>
        <dbReference type="Proteomes" id="UP000578449"/>
    </source>
</evidence>
<dbReference type="GO" id="GO:0102099">
    <property type="term" value="F:FAD-dependent urate hydroxylase activity"/>
    <property type="evidence" value="ECO:0007669"/>
    <property type="project" value="UniProtKB-EC"/>
</dbReference>
<accession>A0A840PR37</accession>
<reference evidence="4 5" key="1">
    <citation type="submission" date="2020-08" db="EMBL/GenBank/DDBJ databases">
        <title>Genomic Encyclopedia of Type Strains, Phase IV (KMG-IV): sequencing the most valuable type-strain genomes for metagenomic binning, comparative biology and taxonomic classification.</title>
        <authorList>
            <person name="Goeker M."/>
        </authorList>
    </citation>
    <scope>NUCLEOTIDE SEQUENCE [LARGE SCALE GENOMIC DNA]</scope>
    <source>
        <strain evidence="4 5">DSM 45615</strain>
    </source>
</reference>
<protein>
    <submittedName>
        <fullName evidence="4">FAD-dependent urate hydroxylase</fullName>
        <ecNumber evidence="4">1.14.13.113</ecNumber>
    </submittedName>
</protein>
<keyword evidence="1 4" id="KW-0560">Oxidoreductase</keyword>
<gene>
    <name evidence="4" type="ORF">HNP84_009320</name>
</gene>
<keyword evidence="2" id="KW-0503">Monooxygenase</keyword>
<evidence type="ECO:0000256" key="2">
    <source>
        <dbReference type="ARBA" id="ARBA00023033"/>
    </source>
</evidence>
<dbReference type="RefSeq" id="WP_185056380.1">
    <property type="nucleotide sequence ID" value="NZ_BAABIX010000032.1"/>
</dbReference>
<evidence type="ECO:0000313" key="4">
    <source>
        <dbReference type="EMBL" id="MBB5139557.1"/>
    </source>
</evidence>
<dbReference type="EC" id="1.14.13.113" evidence="4"/>
<dbReference type="Pfam" id="PF01494">
    <property type="entry name" value="FAD_binding_3"/>
    <property type="match status" value="1"/>
</dbReference>
<dbReference type="InterPro" id="IPR050493">
    <property type="entry name" value="FAD-dep_Monooxygenase_BioMet"/>
</dbReference>
<feature type="domain" description="FAD-binding" evidence="3">
    <location>
        <begin position="2"/>
        <end position="335"/>
    </location>
</feature>
<dbReference type="GO" id="GO:0071949">
    <property type="term" value="F:FAD binding"/>
    <property type="evidence" value="ECO:0007669"/>
    <property type="project" value="InterPro"/>
</dbReference>
<dbReference type="Proteomes" id="UP000578449">
    <property type="component" value="Unassembled WGS sequence"/>
</dbReference>
<comment type="caution">
    <text evidence="4">The sequence shown here is derived from an EMBL/GenBank/DDBJ whole genome shotgun (WGS) entry which is preliminary data.</text>
</comment>
<evidence type="ECO:0000259" key="3">
    <source>
        <dbReference type="Pfam" id="PF01494"/>
    </source>
</evidence>
<dbReference type="AlphaFoldDB" id="A0A840PR37"/>
<dbReference type="PANTHER" id="PTHR13789">
    <property type="entry name" value="MONOOXYGENASE"/>
    <property type="match status" value="1"/>
</dbReference>
<organism evidence="4 5">
    <name type="scientific">Thermocatellispora tengchongensis</name>
    <dbReference type="NCBI Taxonomy" id="1073253"/>
    <lineage>
        <taxon>Bacteria</taxon>
        <taxon>Bacillati</taxon>
        <taxon>Actinomycetota</taxon>
        <taxon>Actinomycetes</taxon>
        <taxon>Streptosporangiales</taxon>
        <taxon>Streptosporangiaceae</taxon>
        <taxon>Thermocatellispora</taxon>
    </lineage>
</organism>
<keyword evidence="5" id="KW-1185">Reference proteome</keyword>
<dbReference type="InterPro" id="IPR036188">
    <property type="entry name" value="FAD/NAD-bd_sf"/>
</dbReference>
<dbReference type="EMBL" id="JACHGN010000030">
    <property type="protein sequence ID" value="MBB5139557.1"/>
    <property type="molecule type" value="Genomic_DNA"/>
</dbReference>